<gene>
    <name evidence="1" type="ORF">J437_LFUL003550</name>
</gene>
<dbReference type="Gene3D" id="2.130.10.10">
    <property type="entry name" value="YVTN repeat-like/Quinoprotein amine dehydrogenase"/>
    <property type="match status" value="1"/>
</dbReference>
<organism evidence="1 2">
    <name type="scientific">Ladona fulva</name>
    <name type="common">Scarce chaser dragonfly</name>
    <name type="synonym">Libellula fulva</name>
    <dbReference type="NCBI Taxonomy" id="123851"/>
    <lineage>
        <taxon>Eukaryota</taxon>
        <taxon>Metazoa</taxon>
        <taxon>Ecdysozoa</taxon>
        <taxon>Arthropoda</taxon>
        <taxon>Hexapoda</taxon>
        <taxon>Insecta</taxon>
        <taxon>Pterygota</taxon>
        <taxon>Palaeoptera</taxon>
        <taxon>Odonata</taxon>
        <taxon>Epiprocta</taxon>
        <taxon>Anisoptera</taxon>
        <taxon>Libelluloidea</taxon>
        <taxon>Libellulidae</taxon>
        <taxon>Ladona</taxon>
    </lineage>
</organism>
<dbReference type="EMBL" id="KZ308146">
    <property type="protein sequence ID" value="KAG8222905.1"/>
    <property type="molecule type" value="Genomic_DNA"/>
</dbReference>
<dbReference type="InterPro" id="IPR015943">
    <property type="entry name" value="WD40/YVTN_repeat-like_dom_sf"/>
</dbReference>
<dbReference type="SUPFAM" id="SSF117289">
    <property type="entry name" value="Nucleoporin domain"/>
    <property type="match status" value="1"/>
</dbReference>
<sequence>MSSPPIPRDVQDFQFKLVSRFKVFNKSENLSQGPVNSLAVSSKHGLIFVASPSEIQVFETASILANPISKGSGADVESFPRHCVPLLSQPSHIGISCDHVLVAVALAPKDAQSCPVALIYSITSLTTK</sequence>
<evidence type="ECO:0000313" key="2">
    <source>
        <dbReference type="Proteomes" id="UP000792457"/>
    </source>
</evidence>
<name>A0A8K0NSC3_LADFU</name>
<dbReference type="AlphaFoldDB" id="A0A8K0NSC3"/>
<accession>A0A8K0NSC3</accession>
<dbReference type="Proteomes" id="UP000792457">
    <property type="component" value="Unassembled WGS sequence"/>
</dbReference>
<comment type="caution">
    <text evidence="1">The sequence shown here is derived from an EMBL/GenBank/DDBJ whole genome shotgun (WGS) entry which is preliminary data.</text>
</comment>
<keyword evidence="2" id="KW-1185">Reference proteome</keyword>
<proteinExistence type="predicted"/>
<evidence type="ECO:0000313" key="1">
    <source>
        <dbReference type="EMBL" id="KAG8222905.1"/>
    </source>
</evidence>
<reference evidence="1" key="1">
    <citation type="submission" date="2013-04" db="EMBL/GenBank/DDBJ databases">
        <authorList>
            <person name="Qu J."/>
            <person name="Murali S.C."/>
            <person name="Bandaranaike D."/>
            <person name="Bellair M."/>
            <person name="Blankenburg K."/>
            <person name="Chao H."/>
            <person name="Dinh H."/>
            <person name="Doddapaneni H."/>
            <person name="Downs B."/>
            <person name="Dugan-Rocha S."/>
            <person name="Elkadiri S."/>
            <person name="Gnanaolivu R.D."/>
            <person name="Hernandez B."/>
            <person name="Javaid M."/>
            <person name="Jayaseelan J.C."/>
            <person name="Lee S."/>
            <person name="Li M."/>
            <person name="Ming W."/>
            <person name="Munidasa M."/>
            <person name="Muniz J."/>
            <person name="Nguyen L."/>
            <person name="Ongeri F."/>
            <person name="Osuji N."/>
            <person name="Pu L.-L."/>
            <person name="Puazo M."/>
            <person name="Qu C."/>
            <person name="Quiroz J."/>
            <person name="Raj R."/>
            <person name="Weissenberger G."/>
            <person name="Xin Y."/>
            <person name="Zou X."/>
            <person name="Han Y."/>
            <person name="Richards S."/>
            <person name="Worley K."/>
            <person name="Muzny D."/>
            <person name="Gibbs R."/>
        </authorList>
    </citation>
    <scope>NUCLEOTIDE SEQUENCE</scope>
    <source>
        <strain evidence="1">Sampled in the wild</strain>
    </source>
</reference>
<protein>
    <submittedName>
        <fullName evidence="1">Uncharacterized protein</fullName>
    </submittedName>
</protein>
<dbReference type="OrthoDB" id="248320at2759"/>
<reference evidence="1" key="2">
    <citation type="submission" date="2017-10" db="EMBL/GenBank/DDBJ databases">
        <title>Ladona fulva Genome sequencing and assembly.</title>
        <authorList>
            <person name="Murali S."/>
            <person name="Richards S."/>
            <person name="Bandaranaike D."/>
            <person name="Bellair M."/>
            <person name="Blankenburg K."/>
            <person name="Chao H."/>
            <person name="Dinh H."/>
            <person name="Doddapaneni H."/>
            <person name="Dugan-Rocha S."/>
            <person name="Elkadiri S."/>
            <person name="Gnanaolivu R."/>
            <person name="Hernandez B."/>
            <person name="Skinner E."/>
            <person name="Javaid M."/>
            <person name="Lee S."/>
            <person name="Li M."/>
            <person name="Ming W."/>
            <person name="Munidasa M."/>
            <person name="Muniz J."/>
            <person name="Nguyen L."/>
            <person name="Hughes D."/>
            <person name="Osuji N."/>
            <person name="Pu L.-L."/>
            <person name="Puazo M."/>
            <person name="Qu C."/>
            <person name="Quiroz J."/>
            <person name="Raj R."/>
            <person name="Weissenberger G."/>
            <person name="Xin Y."/>
            <person name="Zou X."/>
            <person name="Han Y."/>
            <person name="Worley K."/>
            <person name="Muzny D."/>
            <person name="Gibbs R."/>
        </authorList>
    </citation>
    <scope>NUCLEOTIDE SEQUENCE</scope>
    <source>
        <strain evidence="1">Sampled in the wild</strain>
    </source>
</reference>
<feature type="non-terminal residue" evidence="1">
    <location>
        <position position="128"/>
    </location>
</feature>